<dbReference type="PANTHER" id="PTHR43353:SF5">
    <property type="entry name" value="SUCCINATE-SEMIALDEHYDE DEHYDROGENASE, MITOCHONDRIAL"/>
    <property type="match status" value="1"/>
</dbReference>
<dbReference type="Gene3D" id="3.40.605.10">
    <property type="entry name" value="Aldehyde Dehydrogenase, Chain A, domain 1"/>
    <property type="match status" value="1"/>
</dbReference>
<feature type="domain" description="Aldehyde dehydrogenase" evidence="3">
    <location>
        <begin position="69"/>
        <end position="510"/>
    </location>
</feature>
<sequence length="536" mass="58500">MDNNPSLATIFPTPDQVPASCPVPEASEQRLYLCAGRLLTWGGPVREVLSPLYLAAPEQGEGGLRPVRLGSYPLMGEREAVAALNAALQAYDGGLGEWPQMSPCERMARLQSLAERMRGQRARVVNLLVWEIGKAQSEAEMEFSRTLDYLEATLAAMRQREERVAEPVACRGVLVRGSRAPLGVALCLGPSNNPFYETFTILIPALLMGNTVIYKPPRLGVLLHGLLLPALKELFPPGVINILYGEGEDVLLPLMRSGKIDLLAFIGSGRVADLLRRQHPQPRRLRCLLGLEAKNAAIVLADADLENAVAETVLGALGFNGQRCTALKMVLVEEGIGPTFLEKLVKAVEELPGGMPWQPGVRITPLPEPARIDYLVQLLEDALAKGAKVVNRGGGRVCRTFMTPAVVFPVTPEMRLYHEEQFGPLVPVSFFRKEGDATAYLRHSRFGQQVSIFGREEKRIVRLARSLLNLVCRVNVNSKCRRGPDILPFTARKDSAEGTVSVVEALNACSVDTMVVAGDCGENRQLLTAIFEGWAG</sequence>
<comment type="caution">
    <text evidence="4">The sequence shown here is derived from an EMBL/GenBank/DDBJ whole genome shotgun (WGS) entry which is preliminary data.</text>
</comment>
<dbReference type="EMBL" id="DSDS01000073">
    <property type="protein sequence ID" value="HET97711.1"/>
    <property type="molecule type" value="Genomic_DNA"/>
</dbReference>
<dbReference type="InterPro" id="IPR050740">
    <property type="entry name" value="Aldehyde_DH_Superfamily"/>
</dbReference>
<dbReference type="InterPro" id="IPR015590">
    <property type="entry name" value="Aldehyde_DH_dom"/>
</dbReference>
<evidence type="ECO:0000259" key="3">
    <source>
        <dbReference type="Pfam" id="PF00171"/>
    </source>
</evidence>
<evidence type="ECO:0000313" key="4">
    <source>
        <dbReference type="EMBL" id="HET97711.1"/>
    </source>
</evidence>
<dbReference type="PROSITE" id="PS00070">
    <property type="entry name" value="ALDEHYDE_DEHYDR_CYS"/>
    <property type="match status" value="1"/>
</dbReference>
<reference evidence="4" key="1">
    <citation type="journal article" date="2020" name="mSystems">
        <title>Genome- and Community-Level Interaction Insights into Carbon Utilization and Element Cycling Functions of Hydrothermarchaeota in Hydrothermal Sediment.</title>
        <authorList>
            <person name="Zhou Z."/>
            <person name="Liu Y."/>
            <person name="Xu W."/>
            <person name="Pan J."/>
            <person name="Luo Z.H."/>
            <person name="Li M."/>
        </authorList>
    </citation>
    <scope>NUCLEOTIDE SEQUENCE [LARGE SCALE GENOMIC DNA]</scope>
    <source>
        <strain evidence="4">SpSt-1224</strain>
    </source>
</reference>
<dbReference type="Pfam" id="PF00171">
    <property type="entry name" value="Aldedh"/>
    <property type="match status" value="1"/>
</dbReference>
<dbReference type="GO" id="GO:0016620">
    <property type="term" value="F:oxidoreductase activity, acting on the aldehyde or oxo group of donors, NAD or NADP as acceptor"/>
    <property type="evidence" value="ECO:0007669"/>
    <property type="project" value="InterPro"/>
</dbReference>
<dbReference type="Gene3D" id="3.40.309.10">
    <property type="entry name" value="Aldehyde Dehydrogenase, Chain A, domain 2"/>
    <property type="match status" value="1"/>
</dbReference>
<dbReference type="SUPFAM" id="SSF53720">
    <property type="entry name" value="ALDH-like"/>
    <property type="match status" value="1"/>
</dbReference>
<proteinExistence type="inferred from homology"/>
<organism evidence="4">
    <name type="scientific">Desulfurivibrio alkaliphilus</name>
    <dbReference type="NCBI Taxonomy" id="427923"/>
    <lineage>
        <taxon>Bacteria</taxon>
        <taxon>Pseudomonadati</taxon>
        <taxon>Thermodesulfobacteriota</taxon>
        <taxon>Desulfobulbia</taxon>
        <taxon>Desulfobulbales</taxon>
        <taxon>Desulfobulbaceae</taxon>
        <taxon>Desulfurivibrio</taxon>
    </lineage>
</organism>
<comment type="similarity">
    <text evidence="1">Belongs to the aldehyde dehydrogenase family.</text>
</comment>
<dbReference type="AlphaFoldDB" id="A0A7C2XQY6"/>
<dbReference type="PANTHER" id="PTHR43353">
    <property type="entry name" value="SUCCINATE-SEMIALDEHYDE DEHYDROGENASE, MITOCHONDRIAL"/>
    <property type="match status" value="1"/>
</dbReference>
<protein>
    <submittedName>
        <fullName evidence="4">Aldehyde dehydrogenase family protein</fullName>
    </submittedName>
</protein>
<dbReference type="InterPro" id="IPR016161">
    <property type="entry name" value="Ald_DH/histidinol_DH"/>
</dbReference>
<evidence type="ECO:0000256" key="2">
    <source>
        <dbReference type="ARBA" id="ARBA00023002"/>
    </source>
</evidence>
<dbReference type="InterPro" id="IPR016163">
    <property type="entry name" value="Ald_DH_C"/>
</dbReference>
<gene>
    <name evidence="4" type="ORF">ENN98_03265</name>
</gene>
<dbReference type="Proteomes" id="UP000885986">
    <property type="component" value="Unassembled WGS sequence"/>
</dbReference>
<name>A0A7C2XQY6_9BACT</name>
<dbReference type="InterPro" id="IPR016160">
    <property type="entry name" value="Ald_DH_CS_CYS"/>
</dbReference>
<evidence type="ECO:0000256" key="1">
    <source>
        <dbReference type="ARBA" id="ARBA00009986"/>
    </source>
</evidence>
<keyword evidence="2" id="KW-0560">Oxidoreductase</keyword>
<dbReference type="InterPro" id="IPR016162">
    <property type="entry name" value="Ald_DH_N"/>
</dbReference>
<accession>A0A7C2XQY6</accession>